<feature type="region of interest" description="Disordered" evidence="10">
    <location>
        <begin position="282"/>
        <end position="312"/>
    </location>
</feature>
<protein>
    <recommendedName>
        <fullName evidence="1">non-specific serine/threonine protein kinase</fullName>
        <ecNumber evidence="1">2.7.11.1</ecNumber>
    </recommendedName>
</protein>
<comment type="catalytic activity">
    <reaction evidence="7">
        <text>L-threonyl-[protein] + ATP = O-phospho-L-threonyl-[protein] + ADP + H(+)</text>
        <dbReference type="Rhea" id="RHEA:46608"/>
        <dbReference type="Rhea" id="RHEA-COMP:11060"/>
        <dbReference type="Rhea" id="RHEA-COMP:11605"/>
        <dbReference type="ChEBI" id="CHEBI:15378"/>
        <dbReference type="ChEBI" id="CHEBI:30013"/>
        <dbReference type="ChEBI" id="CHEBI:30616"/>
        <dbReference type="ChEBI" id="CHEBI:61977"/>
        <dbReference type="ChEBI" id="CHEBI:456216"/>
        <dbReference type="EC" id="2.7.11.1"/>
    </reaction>
</comment>
<dbReference type="Pfam" id="PF00069">
    <property type="entry name" value="Pkinase"/>
    <property type="match status" value="2"/>
</dbReference>
<gene>
    <name evidence="12" type="ORF">M0813_25856</name>
</gene>
<feature type="compositionally biased region" description="Basic and acidic residues" evidence="10">
    <location>
        <begin position="462"/>
        <end position="505"/>
    </location>
</feature>
<proteinExistence type="predicted"/>
<feature type="region of interest" description="Disordered" evidence="10">
    <location>
        <begin position="212"/>
        <end position="249"/>
    </location>
</feature>
<dbReference type="Gene3D" id="3.30.200.20">
    <property type="entry name" value="Phosphorylase Kinase, domain 1"/>
    <property type="match status" value="1"/>
</dbReference>
<dbReference type="SUPFAM" id="SSF56112">
    <property type="entry name" value="Protein kinase-like (PK-like)"/>
    <property type="match status" value="1"/>
</dbReference>
<dbReference type="InterPro" id="IPR000719">
    <property type="entry name" value="Prot_kinase_dom"/>
</dbReference>
<sequence length="699" mass="81154">MTTKPKSKPKQKQIQAESSSSEEEEASEYTKGGYHPVKTGEIFNRRFKAICKIGWGYFSIVWLAKDLRNGDFIALKVIKSKKTFAEAAEDEIELLKSVSKNDPYGKFKVVRLLDHFVHKGPNGNHICMAFELLDGTTLLSLLKKYKYKGIPIKIIKDIIKQVLIALNFLHQKCKIIHTDLKPENVMIFKQVGSISEKLKEKIQKSGLKLEDIHKNKQKTKPNLKKKNPIKPKNNKNQKKIIQKKNNNRNAKKIFRTKNLKTPQPKKNQKNIIMKKRFLSQRKPQPLKKKKKITSNNSKTITTNRSKKINNTQKKRLTFKEKLGSLNKSILQLESELEKEIIEEFVALNDLPIFVNPFEIINFATSNNKANSETINQNKDMEQKSGHNDKEKNNKKGEEEEGRVEGDENDKDNEQNNKKENGIVNGNEKDNEKDSVKENENNNNNEEECKDKEGEMNSEEEKENVKKNNMDSVKENENNNNNEEDKDKEGAINSEKEKKNENEKNINKKINSKNPRPKKKQRSLNCKIIDLGNACWIDKHFTEEIQTREYRSPEVILGHGYDKSADIWSLGCMFFELLTGDVLFQPTEGTDYSDDEDHLALIMELLGKIPKKILTTGSKSQLLADRNGNLKHIKNLEFWGLENVLFEKYKFSKKDTKEICDFLLPMFNYNMKKRITAQKLLNHSWLKINNHKRKINNRKK</sequence>
<keyword evidence="5 12" id="KW-0418">Kinase</keyword>
<dbReference type="PROSITE" id="PS50011">
    <property type="entry name" value="PROTEIN_KINASE_DOM"/>
    <property type="match status" value="1"/>
</dbReference>
<reference evidence="12" key="1">
    <citation type="submission" date="2022-08" db="EMBL/GenBank/DDBJ databases">
        <title>Novel sulfate-reducing endosymbionts in the free-living metamonad Anaeramoeba.</title>
        <authorList>
            <person name="Jerlstrom-Hultqvist J."/>
            <person name="Cepicka I."/>
            <person name="Gallot-Lavallee L."/>
            <person name="Salas-Leiva D."/>
            <person name="Curtis B.A."/>
            <person name="Zahonova K."/>
            <person name="Pipaliya S."/>
            <person name="Dacks J."/>
            <person name="Roger A.J."/>
        </authorList>
    </citation>
    <scope>NUCLEOTIDE SEQUENCE</scope>
    <source>
        <strain evidence="12">Schooner1</strain>
    </source>
</reference>
<evidence type="ECO:0000256" key="4">
    <source>
        <dbReference type="ARBA" id="ARBA00022741"/>
    </source>
</evidence>
<feature type="domain" description="Protein kinase" evidence="11">
    <location>
        <begin position="47"/>
        <end position="685"/>
    </location>
</feature>
<feature type="region of interest" description="Disordered" evidence="10">
    <location>
        <begin position="1"/>
        <end position="31"/>
    </location>
</feature>
<evidence type="ECO:0000256" key="2">
    <source>
        <dbReference type="ARBA" id="ARBA00022527"/>
    </source>
</evidence>
<keyword evidence="13" id="KW-1185">Reference proteome</keyword>
<feature type="compositionally biased region" description="Low complexity" evidence="10">
    <location>
        <begin position="293"/>
        <end position="303"/>
    </location>
</feature>
<evidence type="ECO:0000256" key="1">
    <source>
        <dbReference type="ARBA" id="ARBA00012513"/>
    </source>
</evidence>
<feature type="compositionally biased region" description="Basic residues" evidence="10">
    <location>
        <begin position="282"/>
        <end position="292"/>
    </location>
</feature>
<dbReference type="PANTHER" id="PTHR47634:SF9">
    <property type="entry name" value="PROTEIN KINASE DOMAIN-CONTAINING PROTEIN-RELATED"/>
    <property type="match status" value="1"/>
</dbReference>
<keyword evidence="3" id="KW-0808">Transferase</keyword>
<dbReference type="InterPro" id="IPR011009">
    <property type="entry name" value="Kinase-like_dom_sf"/>
</dbReference>
<dbReference type="PROSITE" id="PS00107">
    <property type="entry name" value="PROTEIN_KINASE_ATP"/>
    <property type="match status" value="1"/>
</dbReference>
<dbReference type="Proteomes" id="UP001150062">
    <property type="component" value="Unassembled WGS sequence"/>
</dbReference>
<keyword evidence="4 9" id="KW-0547">Nucleotide-binding</keyword>
<accession>A0ABQ8Y196</accession>
<dbReference type="GO" id="GO:0016301">
    <property type="term" value="F:kinase activity"/>
    <property type="evidence" value="ECO:0007669"/>
    <property type="project" value="UniProtKB-KW"/>
</dbReference>
<evidence type="ECO:0000256" key="3">
    <source>
        <dbReference type="ARBA" id="ARBA00022679"/>
    </source>
</evidence>
<evidence type="ECO:0000256" key="10">
    <source>
        <dbReference type="SAM" id="MobiDB-lite"/>
    </source>
</evidence>
<organism evidence="12 13">
    <name type="scientific">Anaeramoeba flamelloides</name>
    <dbReference type="NCBI Taxonomy" id="1746091"/>
    <lineage>
        <taxon>Eukaryota</taxon>
        <taxon>Metamonada</taxon>
        <taxon>Anaeramoebidae</taxon>
        <taxon>Anaeramoeba</taxon>
    </lineage>
</organism>
<feature type="compositionally biased region" description="Basic residues" evidence="10">
    <location>
        <begin position="215"/>
        <end position="249"/>
    </location>
</feature>
<feature type="region of interest" description="Disordered" evidence="10">
    <location>
        <begin position="375"/>
        <end position="521"/>
    </location>
</feature>
<evidence type="ECO:0000256" key="9">
    <source>
        <dbReference type="PROSITE-ProRule" id="PRU10141"/>
    </source>
</evidence>
<evidence type="ECO:0000313" key="13">
    <source>
        <dbReference type="Proteomes" id="UP001150062"/>
    </source>
</evidence>
<comment type="catalytic activity">
    <reaction evidence="8">
        <text>L-seryl-[protein] + ATP = O-phospho-L-seryl-[protein] + ADP + H(+)</text>
        <dbReference type="Rhea" id="RHEA:17989"/>
        <dbReference type="Rhea" id="RHEA-COMP:9863"/>
        <dbReference type="Rhea" id="RHEA-COMP:11604"/>
        <dbReference type="ChEBI" id="CHEBI:15378"/>
        <dbReference type="ChEBI" id="CHEBI:29999"/>
        <dbReference type="ChEBI" id="CHEBI:30616"/>
        <dbReference type="ChEBI" id="CHEBI:83421"/>
        <dbReference type="ChEBI" id="CHEBI:456216"/>
        <dbReference type="EC" id="2.7.11.1"/>
    </reaction>
</comment>
<comment type="caution">
    <text evidence="12">The sequence shown here is derived from an EMBL/GenBank/DDBJ whole genome shotgun (WGS) entry which is preliminary data.</text>
</comment>
<feature type="compositionally biased region" description="Basic residues" evidence="10">
    <location>
        <begin position="1"/>
        <end position="11"/>
    </location>
</feature>
<evidence type="ECO:0000256" key="7">
    <source>
        <dbReference type="ARBA" id="ARBA00047899"/>
    </source>
</evidence>
<feature type="compositionally biased region" description="Basic and acidic residues" evidence="10">
    <location>
        <begin position="378"/>
        <end position="439"/>
    </location>
</feature>
<dbReference type="InterPro" id="IPR008271">
    <property type="entry name" value="Ser/Thr_kinase_AS"/>
</dbReference>
<dbReference type="EC" id="2.7.11.1" evidence="1"/>
<keyword evidence="6 9" id="KW-0067">ATP-binding</keyword>
<name>A0ABQ8Y196_9EUKA</name>
<keyword evidence="2" id="KW-0723">Serine/threonine-protein kinase</keyword>
<evidence type="ECO:0000259" key="11">
    <source>
        <dbReference type="PROSITE" id="PS50011"/>
    </source>
</evidence>
<dbReference type="EMBL" id="JAOAOG010000232">
    <property type="protein sequence ID" value="KAJ6238632.1"/>
    <property type="molecule type" value="Genomic_DNA"/>
</dbReference>
<dbReference type="PROSITE" id="PS00108">
    <property type="entry name" value="PROTEIN_KINASE_ST"/>
    <property type="match status" value="1"/>
</dbReference>
<evidence type="ECO:0000313" key="12">
    <source>
        <dbReference type="EMBL" id="KAJ6238632.1"/>
    </source>
</evidence>
<dbReference type="PANTHER" id="PTHR47634">
    <property type="entry name" value="PROTEIN KINASE DOMAIN-CONTAINING PROTEIN-RELATED"/>
    <property type="match status" value="1"/>
</dbReference>
<dbReference type="SMART" id="SM00220">
    <property type="entry name" value="S_TKc"/>
    <property type="match status" value="1"/>
</dbReference>
<dbReference type="Gene3D" id="1.10.510.10">
    <property type="entry name" value="Transferase(Phosphotransferase) domain 1"/>
    <property type="match status" value="2"/>
</dbReference>
<dbReference type="InterPro" id="IPR051334">
    <property type="entry name" value="SRPK"/>
</dbReference>
<evidence type="ECO:0000256" key="8">
    <source>
        <dbReference type="ARBA" id="ARBA00048679"/>
    </source>
</evidence>
<evidence type="ECO:0000256" key="6">
    <source>
        <dbReference type="ARBA" id="ARBA00022840"/>
    </source>
</evidence>
<evidence type="ECO:0000256" key="5">
    <source>
        <dbReference type="ARBA" id="ARBA00022777"/>
    </source>
</evidence>
<feature type="binding site" evidence="9">
    <location>
        <position position="76"/>
    </location>
    <ligand>
        <name>ATP</name>
        <dbReference type="ChEBI" id="CHEBI:30616"/>
    </ligand>
</feature>
<dbReference type="InterPro" id="IPR017441">
    <property type="entry name" value="Protein_kinase_ATP_BS"/>
</dbReference>